<name>A0A2P2QGT3_RHIMU</name>
<organism evidence="1">
    <name type="scientific">Rhizophora mucronata</name>
    <name type="common">Asiatic mangrove</name>
    <dbReference type="NCBI Taxonomy" id="61149"/>
    <lineage>
        <taxon>Eukaryota</taxon>
        <taxon>Viridiplantae</taxon>
        <taxon>Streptophyta</taxon>
        <taxon>Embryophyta</taxon>
        <taxon>Tracheophyta</taxon>
        <taxon>Spermatophyta</taxon>
        <taxon>Magnoliopsida</taxon>
        <taxon>eudicotyledons</taxon>
        <taxon>Gunneridae</taxon>
        <taxon>Pentapetalae</taxon>
        <taxon>rosids</taxon>
        <taxon>fabids</taxon>
        <taxon>Malpighiales</taxon>
        <taxon>Rhizophoraceae</taxon>
        <taxon>Rhizophora</taxon>
    </lineage>
</organism>
<proteinExistence type="predicted"/>
<accession>A0A2P2QGT3</accession>
<sequence length="40" mass="4543">MCSSKFHTLTHTKACKSCYSNLPPVSYLKGQLPHFMAQKE</sequence>
<reference evidence="1" key="1">
    <citation type="submission" date="2018-02" db="EMBL/GenBank/DDBJ databases">
        <title>Rhizophora mucronata_Transcriptome.</title>
        <authorList>
            <person name="Meera S.P."/>
            <person name="Sreeshan A."/>
            <person name="Augustine A."/>
        </authorList>
    </citation>
    <scope>NUCLEOTIDE SEQUENCE</scope>
    <source>
        <tissue evidence="1">Leaf</tissue>
    </source>
</reference>
<dbReference type="AlphaFoldDB" id="A0A2P2QGT3"/>
<evidence type="ECO:0000313" key="1">
    <source>
        <dbReference type="EMBL" id="MBX66156.1"/>
    </source>
</evidence>
<dbReference type="EMBL" id="GGEC01085672">
    <property type="protein sequence ID" value="MBX66156.1"/>
    <property type="molecule type" value="Transcribed_RNA"/>
</dbReference>
<protein>
    <submittedName>
        <fullName evidence="1">Uncharacterized protein</fullName>
    </submittedName>
</protein>